<dbReference type="OrthoDB" id="3562306at2"/>
<dbReference type="AlphaFoldDB" id="A0A3E1R5T3"/>
<dbReference type="InterPro" id="IPR008775">
    <property type="entry name" value="Phytyl_CoA_dOase-like"/>
</dbReference>
<dbReference type="InterPro" id="IPR047128">
    <property type="entry name" value="PhyH"/>
</dbReference>
<dbReference type="Pfam" id="PF05721">
    <property type="entry name" value="PhyH"/>
    <property type="match status" value="1"/>
</dbReference>
<sequence>MQDTSHSQARASRAGWLTVDQCKVSDLAALCQTVTAIEELPNASAIIKGVPLYDCAALRAAQEATADASAWRAQLMAEWAGVWTTGPGILIMKGLYADLNVVDETTEQFHRLIEETHKAGIGGDHFAKPGSNDRVWNALEKLCLRAPDVFASYYGNSLMAMVCEAWLGPAYQMTSTVNCVNPGGAAQVAHRDYHMGFLSQAQAQRYPAHVHTVSPMLTLQGAVAHVDMPLESGPTLYLPHSHKYLPGYLVSGMADFQSFFDSNHIQLALNKGDAIFFNPALMHAAGHNRSKDIRRMANLLQISSAFGRAMESIDRVRMAQALYPTLAALTQARTMAPDDLDAALAACAEGYSFPTNLDRDPPLNGLAPQSQQGLLRAALAEGQPAEQFSRRIEEREQTRRS</sequence>
<dbReference type="GO" id="GO:0048244">
    <property type="term" value="F:phytanoyl-CoA dioxygenase activity"/>
    <property type="evidence" value="ECO:0007669"/>
    <property type="project" value="InterPro"/>
</dbReference>
<evidence type="ECO:0000313" key="2">
    <source>
        <dbReference type="EMBL" id="RFO94694.1"/>
    </source>
</evidence>
<feature type="compositionally biased region" description="Basic and acidic residues" evidence="1">
    <location>
        <begin position="388"/>
        <end position="401"/>
    </location>
</feature>
<name>A0A3E1R5T3_9BURK</name>
<feature type="region of interest" description="Disordered" evidence="1">
    <location>
        <begin position="358"/>
        <end position="401"/>
    </location>
</feature>
<reference evidence="2 3" key="1">
    <citation type="submission" date="2018-05" db="EMBL/GenBank/DDBJ databases">
        <title>Rhodoferax soyangensis sp.nov., isolated from an oligotrophic freshwater lake.</title>
        <authorList>
            <person name="Park M."/>
        </authorList>
    </citation>
    <scope>NUCLEOTIDE SEQUENCE [LARGE SCALE GENOMIC DNA]</scope>
    <source>
        <strain evidence="2 3">IMCC26218</strain>
    </source>
</reference>
<dbReference type="SUPFAM" id="SSF51197">
    <property type="entry name" value="Clavaminate synthase-like"/>
    <property type="match status" value="1"/>
</dbReference>
<evidence type="ECO:0000313" key="3">
    <source>
        <dbReference type="Proteomes" id="UP000260665"/>
    </source>
</evidence>
<comment type="caution">
    <text evidence="2">The sequence shown here is derived from an EMBL/GenBank/DDBJ whole genome shotgun (WGS) entry which is preliminary data.</text>
</comment>
<protein>
    <submittedName>
        <fullName evidence="2">Phytanoyl-CoA dioxygenase</fullName>
    </submittedName>
</protein>
<dbReference type="EMBL" id="QFZK01000034">
    <property type="protein sequence ID" value="RFO94694.1"/>
    <property type="molecule type" value="Genomic_DNA"/>
</dbReference>
<keyword evidence="3" id="KW-1185">Reference proteome</keyword>
<dbReference type="PANTHER" id="PTHR21308:SF8">
    <property type="entry name" value="PHYTANOYL-COA DIOXYGENASE FAMILY PROTEIN (AFU_ORTHOLOGUE AFUA_2G09620)"/>
    <property type="match status" value="1"/>
</dbReference>
<dbReference type="Gene3D" id="2.60.120.620">
    <property type="entry name" value="q2cbj1_9rhob like domain"/>
    <property type="match status" value="1"/>
</dbReference>
<accession>A0A3E1R5T3</accession>
<keyword evidence="2" id="KW-0560">Oxidoreductase</keyword>
<organism evidence="2 3">
    <name type="scientific">Rhodoferax lacus</name>
    <dbReference type="NCBI Taxonomy" id="2184758"/>
    <lineage>
        <taxon>Bacteria</taxon>
        <taxon>Pseudomonadati</taxon>
        <taxon>Pseudomonadota</taxon>
        <taxon>Betaproteobacteria</taxon>
        <taxon>Burkholderiales</taxon>
        <taxon>Comamonadaceae</taxon>
        <taxon>Rhodoferax</taxon>
    </lineage>
</organism>
<dbReference type="PANTHER" id="PTHR21308">
    <property type="entry name" value="PHYTANOYL-COA ALPHA-HYDROXYLASE"/>
    <property type="match status" value="1"/>
</dbReference>
<proteinExistence type="predicted"/>
<dbReference type="GO" id="GO:0001561">
    <property type="term" value="P:fatty acid alpha-oxidation"/>
    <property type="evidence" value="ECO:0007669"/>
    <property type="project" value="InterPro"/>
</dbReference>
<keyword evidence="2" id="KW-0223">Dioxygenase</keyword>
<dbReference type="RefSeq" id="WP_117180372.1">
    <property type="nucleotide sequence ID" value="NZ_QFZK01000034.1"/>
</dbReference>
<dbReference type="Proteomes" id="UP000260665">
    <property type="component" value="Unassembled WGS sequence"/>
</dbReference>
<gene>
    <name evidence="2" type="ORF">DIC66_22220</name>
</gene>
<evidence type="ECO:0000256" key="1">
    <source>
        <dbReference type="SAM" id="MobiDB-lite"/>
    </source>
</evidence>